<dbReference type="InterPro" id="IPR045249">
    <property type="entry name" value="HARBI1-like"/>
</dbReference>
<evidence type="ECO:0000256" key="3">
    <source>
        <dbReference type="ARBA" id="ARBA00006958"/>
    </source>
</evidence>
<dbReference type="EMBL" id="JAHWGI010001024">
    <property type="protein sequence ID" value="KAK3920899.1"/>
    <property type="molecule type" value="Genomic_DNA"/>
</dbReference>
<dbReference type="InterPro" id="IPR027806">
    <property type="entry name" value="HARBI1_dom"/>
</dbReference>
<keyword evidence="6" id="KW-0378">Hydrolase</keyword>
<dbReference type="PANTHER" id="PTHR22930:SF289">
    <property type="entry name" value="DDE TNP4 DOMAIN-CONTAINING PROTEIN-RELATED"/>
    <property type="match status" value="1"/>
</dbReference>
<sequence>FDYFEDRVHDVAHEHRHRVNHQVHERFRIRDNNNPLNLSVPEFVKLYRIPPHEAVDLCNILRPFVPQHRSLQQIPFMRKLLVALSFYACGSYQRMIGRSIDCAVSQTSVSRCVREITAALNHDEILTRYIRFPMTREEREQIIQRNEQLGLPRVLGLIDGFLVRLSNLPHNRERQSFYCRKGYLALNNQIICDADLRILNVDARFSGSVTDRQIWNASAAREVVEEAYWESRCWLLGDSGYSTAPWLHIPLPHAPRGTPEFEYTEMHCHARNAVKRCIGVLKERWRLLCPDRCINYRDAAYAGRMVNACCVLHNYCVERRIPNPPPFIENDAQDYYLPEPAEENNLPMGVQARGRQEMQFLINFAHNRRLHRDNIVNVMY</sequence>
<dbReference type="GO" id="GO:0004518">
    <property type="term" value="F:nuclease activity"/>
    <property type="evidence" value="ECO:0007669"/>
    <property type="project" value="UniProtKB-KW"/>
</dbReference>
<dbReference type="GO" id="GO:0046872">
    <property type="term" value="F:metal ion binding"/>
    <property type="evidence" value="ECO:0007669"/>
    <property type="project" value="UniProtKB-KW"/>
</dbReference>
<evidence type="ECO:0000256" key="7">
    <source>
        <dbReference type="ARBA" id="ARBA00023242"/>
    </source>
</evidence>
<comment type="similarity">
    <text evidence="3">Belongs to the HARBI1 family.</text>
</comment>
<gene>
    <name evidence="9" type="ORF">KUF71_010136</name>
</gene>
<dbReference type="Pfam" id="PF13359">
    <property type="entry name" value="DDE_Tnp_4"/>
    <property type="match status" value="1"/>
</dbReference>
<evidence type="ECO:0000313" key="10">
    <source>
        <dbReference type="Proteomes" id="UP001219518"/>
    </source>
</evidence>
<keyword evidence="4" id="KW-0540">Nuclease</keyword>
<feature type="domain" description="DDE Tnp4" evidence="8">
    <location>
        <begin position="158"/>
        <end position="314"/>
    </location>
</feature>
<comment type="subcellular location">
    <subcellularLocation>
        <location evidence="2">Nucleus</location>
    </subcellularLocation>
</comment>
<evidence type="ECO:0000256" key="5">
    <source>
        <dbReference type="ARBA" id="ARBA00022723"/>
    </source>
</evidence>
<evidence type="ECO:0000313" key="9">
    <source>
        <dbReference type="EMBL" id="KAK3920899.1"/>
    </source>
</evidence>
<dbReference type="Proteomes" id="UP001219518">
    <property type="component" value="Unassembled WGS sequence"/>
</dbReference>
<comment type="cofactor">
    <cofactor evidence="1">
        <name>a divalent metal cation</name>
        <dbReference type="ChEBI" id="CHEBI:60240"/>
    </cofactor>
</comment>
<dbReference type="GO" id="GO:0005634">
    <property type="term" value="C:nucleus"/>
    <property type="evidence" value="ECO:0007669"/>
    <property type="project" value="UniProtKB-SubCell"/>
</dbReference>
<accession>A0AAE1LJI9</accession>
<evidence type="ECO:0000256" key="4">
    <source>
        <dbReference type="ARBA" id="ARBA00022722"/>
    </source>
</evidence>
<evidence type="ECO:0000256" key="6">
    <source>
        <dbReference type="ARBA" id="ARBA00022801"/>
    </source>
</evidence>
<reference evidence="9" key="1">
    <citation type="submission" date="2021-07" db="EMBL/GenBank/DDBJ databases">
        <authorList>
            <person name="Catto M.A."/>
            <person name="Jacobson A."/>
            <person name="Kennedy G."/>
            <person name="Labadie P."/>
            <person name="Hunt B.G."/>
            <person name="Srinivasan R."/>
        </authorList>
    </citation>
    <scope>NUCLEOTIDE SEQUENCE</scope>
    <source>
        <strain evidence="9">PL_HMW_Pooled</strain>
        <tissue evidence="9">Head</tissue>
    </source>
</reference>
<keyword evidence="10" id="KW-1185">Reference proteome</keyword>
<evidence type="ECO:0000256" key="2">
    <source>
        <dbReference type="ARBA" id="ARBA00004123"/>
    </source>
</evidence>
<feature type="non-terminal residue" evidence="9">
    <location>
        <position position="1"/>
    </location>
</feature>
<protein>
    <submittedName>
        <fullName evidence="9">Nuclease</fullName>
    </submittedName>
</protein>
<dbReference type="GO" id="GO:0016787">
    <property type="term" value="F:hydrolase activity"/>
    <property type="evidence" value="ECO:0007669"/>
    <property type="project" value="UniProtKB-KW"/>
</dbReference>
<name>A0AAE1LJI9_9NEOP</name>
<dbReference type="PANTHER" id="PTHR22930">
    <property type="match status" value="1"/>
</dbReference>
<evidence type="ECO:0000256" key="1">
    <source>
        <dbReference type="ARBA" id="ARBA00001968"/>
    </source>
</evidence>
<dbReference type="AlphaFoldDB" id="A0AAE1LJI9"/>
<reference evidence="9" key="2">
    <citation type="journal article" date="2023" name="BMC Genomics">
        <title>Pest status, molecular evolution, and epigenetic factors derived from the genome assembly of Frankliniella fusca, a thysanopteran phytovirus vector.</title>
        <authorList>
            <person name="Catto M.A."/>
            <person name="Labadie P.E."/>
            <person name="Jacobson A.L."/>
            <person name="Kennedy G.G."/>
            <person name="Srinivasan R."/>
            <person name="Hunt B.G."/>
        </authorList>
    </citation>
    <scope>NUCLEOTIDE SEQUENCE</scope>
    <source>
        <strain evidence="9">PL_HMW_Pooled</strain>
    </source>
</reference>
<proteinExistence type="inferred from homology"/>
<evidence type="ECO:0000259" key="8">
    <source>
        <dbReference type="Pfam" id="PF13359"/>
    </source>
</evidence>
<keyword evidence="7" id="KW-0539">Nucleus</keyword>
<keyword evidence="5" id="KW-0479">Metal-binding</keyword>
<organism evidence="9 10">
    <name type="scientific">Frankliniella fusca</name>
    <dbReference type="NCBI Taxonomy" id="407009"/>
    <lineage>
        <taxon>Eukaryota</taxon>
        <taxon>Metazoa</taxon>
        <taxon>Ecdysozoa</taxon>
        <taxon>Arthropoda</taxon>
        <taxon>Hexapoda</taxon>
        <taxon>Insecta</taxon>
        <taxon>Pterygota</taxon>
        <taxon>Neoptera</taxon>
        <taxon>Paraneoptera</taxon>
        <taxon>Thysanoptera</taxon>
        <taxon>Terebrantia</taxon>
        <taxon>Thripoidea</taxon>
        <taxon>Thripidae</taxon>
        <taxon>Frankliniella</taxon>
    </lineage>
</organism>
<comment type="caution">
    <text evidence="9">The sequence shown here is derived from an EMBL/GenBank/DDBJ whole genome shotgun (WGS) entry which is preliminary data.</text>
</comment>